<dbReference type="OrthoDB" id="2430591at2759"/>
<gene>
    <name evidence="1" type="ORF">AMORRO_LOCUS15715</name>
</gene>
<keyword evidence="2" id="KW-1185">Reference proteome</keyword>
<dbReference type="AlphaFoldDB" id="A0A9N9NT38"/>
<comment type="caution">
    <text evidence="1">The sequence shown here is derived from an EMBL/GenBank/DDBJ whole genome shotgun (WGS) entry which is preliminary data.</text>
</comment>
<proteinExistence type="predicted"/>
<sequence>IKIDKKNVHKLTGAVGDSQSIGTTYNVPITIGTEKDSITVSEKEISVIPTKKD</sequence>
<protein>
    <submittedName>
        <fullName evidence="1">14883_t:CDS:1</fullName>
    </submittedName>
</protein>
<evidence type="ECO:0000313" key="1">
    <source>
        <dbReference type="EMBL" id="CAG8757824.1"/>
    </source>
</evidence>
<name>A0A9N9NT38_9GLOM</name>
<dbReference type="Proteomes" id="UP000789342">
    <property type="component" value="Unassembled WGS sequence"/>
</dbReference>
<accession>A0A9N9NT38</accession>
<reference evidence="1" key="1">
    <citation type="submission" date="2021-06" db="EMBL/GenBank/DDBJ databases">
        <authorList>
            <person name="Kallberg Y."/>
            <person name="Tangrot J."/>
            <person name="Rosling A."/>
        </authorList>
    </citation>
    <scope>NUCLEOTIDE SEQUENCE</scope>
    <source>
        <strain evidence="1">CL551</strain>
    </source>
</reference>
<organism evidence="1 2">
    <name type="scientific">Acaulospora morrowiae</name>
    <dbReference type="NCBI Taxonomy" id="94023"/>
    <lineage>
        <taxon>Eukaryota</taxon>
        <taxon>Fungi</taxon>
        <taxon>Fungi incertae sedis</taxon>
        <taxon>Mucoromycota</taxon>
        <taxon>Glomeromycotina</taxon>
        <taxon>Glomeromycetes</taxon>
        <taxon>Diversisporales</taxon>
        <taxon>Acaulosporaceae</taxon>
        <taxon>Acaulospora</taxon>
    </lineage>
</organism>
<feature type="non-terminal residue" evidence="1">
    <location>
        <position position="1"/>
    </location>
</feature>
<dbReference type="EMBL" id="CAJVPV010039127">
    <property type="protein sequence ID" value="CAG8757824.1"/>
    <property type="molecule type" value="Genomic_DNA"/>
</dbReference>
<evidence type="ECO:0000313" key="2">
    <source>
        <dbReference type="Proteomes" id="UP000789342"/>
    </source>
</evidence>